<evidence type="ECO:0000313" key="3">
    <source>
        <dbReference type="EMBL" id="KAJ1369275.1"/>
    </source>
</evidence>
<name>A0AAD5WGL1_PARTN</name>
<sequence>MDRVGGQPQESGSRVRVQLGAEQAEQSETTDAGTSKTTDQLSTVSSQAQSSKNKPLSAEKIHEFIKMRHKLLRRLEKLEQREVSFDDEAKEQFYINNEIKAC</sequence>
<protein>
    <submittedName>
        <fullName evidence="3">Uncharacterized protein</fullName>
    </submittedName>
</protein>
<feature type="compositionally biased region" description="Polar residues" evidence="2">
    <location>
        <begin position="24"/>
        <end position="54"/>
    </location>
</feature>
<evidence type="ECO:0000256" key="2">
    <source>
        <dbReference type="SAM" id="MobiDB-lite"/>
    </source>
</evidence>
<organism evidence="3 4">
    <name type="scientific">Parelaphostrongylus tenuis</name>
    <name type="common">Meningeal worm</name>
    <dbReference type="NCBI Taxonomy" id="148309"/>
    <lineage>
        <taxon>Eukaryota</taxon>
        <taxon>Metazoa</taxon>
        <taxon>Ecdysozoa</taxon>
        <taxon>Nematoda</taxon>
        <taxon>Chromadorea</taxon>
        <taxon>Rhabditida</taxon>
        <taxon>Rhabditina</taxon>
        <taxon>Rhabditomorpha</taxon>
        <taxon>Strongyloidea</taxon>
        <taxon>Metastrongylidae</taxon>
        <taxon>Parelaphostrongylus</taxon>
    </lineage>
</organism>
<feature type="region of interest" description="Disordered" evidence="2">
    <location>
        <begin position="1"/>
        <end position="58"/>
    </location>
</feature>
<dbReference type="AlphaFoldDB" id="A0AAD5WGL1"/>
<accession>A0AAD5WGL1</accession>
<reference evidence="3" key="1">
    <citation type="submission" date="2021-06" db="EMBL/GenBank/DDBJ databases">
        <title>Parelaphostrongylus tenuis whole genome reference sequence.</title>
        <authorList>
            <person name="Garwood T.J."/>
            <person name="Larsen P.A."/>
            <person name="Fountain-Jones N.M."/>
            <person name="Garbe J.R."/>
            <person name="Macchietto M.G."/>
            <person name="Kania S.A."/>
            <person name="Gerhold R.W."/>
            <person name="Richards J.E."/>
            <person name="Wolf T.M."/>
        </authorList>
    </citation>
    <scope>NUCLEOTIDE SEQUENCE</scope>
    <source>
        <strain evidence="3">MNPRO001-30</strain>
        <tissue evidence="3">Meninges</tissue>
    </source>
</reference>
<keyword evidence="1" id="KW-0175">Coiled coil</keyword>
<comment type="caution">
    <text evidence="3">The sequence shown here is derived from an EMBL/GenBank/DDBJ whole genome shotgun (WGS) entry which is preliminary data.</text>
</comment>
<evidence type="ECO:0000256" key="1">
    <source>
        <dbReference type="SAM" id="Coils"/>
    </source>
</evidence>
<dbReference type="Proteomes" id="UP001196413">
    <property type="component" value="Unassembled WGS sequence"/>
</dbReference>
<proteinExistence type="predicted"/>
<dbReference type="EMBL" id="JAHQIW010006473">
    <property type="protein sequence ID" value="KAJ1369275.1"/>
    <property type="molecule type" value="Genomic_DNA"/>
</dbReference>
<keyword evidence="4" id="KW-1185">Reference proteome</keyword>
<evidence type="ECO:0000313" key="4">
    <source>
        <dbReference type="Proteomes" id="UP001196413"/>
    </source>
</evidence>
<feature type="coiled-coil region" evidence="1">
    <location>
        <begin position="61"/>
        <end position="88"/>
    </location>
</feature>
<gene>
    <name evidence="3" type="ORF">KIN20_030693</name>
</gene>